<proteinExistence type="predicted"/>
<name>A0A889ING7_9CAUD</name>
<dbReference type="Proteomes" id="UP000651626">
    <property type="component" value="Segment"/>
</dbReference>
<gene>
    <name evidence="1" type="ORF">JKL37_0008</name>
</gene>
<accession>A0A889ING7</accession>
<evidence type="ECO:0000313" key="2">
    <source>
        <dbReference type="Proteomes" id="UP000651626"/>
    </source>
</evidence>
<protein>
    <submittedName>
        <fullName evidence="1">Uncharacterized protein</fullName>
    </submittedName>
</protein>
<reference evidence="1" key="1">
    <citation type="submission" date="2021-01" db="EMBL/GenBank/DDBJ databases">
        <title>Genetic and phenotypic characterization of New Siphoviridae, Salmonella Phage STGO-35-1, showed the presence of Tailspike with possible modular conformation and plasticity.</title>
        <authorList>
            <person name="Hudson L.K."/>
            <person name="Moreno-Switt A.I."/>
            <person name="Denes T.G."/>
            <person name="Peters T.L."/>
            <person name="Aziz R.K."/>
            <person name="Samir R."/>
            <person name="Noben J.-P."/>
            <person name="Lavigne R."/>
            <person name="Wagemans J."/>
            <person name="Duenas F."/>
            <person name="Camejo P."/>
            <person name="Rivera D."/>
        </authorList>
    </citation>
    <scope>NUCLEOTIDE SEQUENCE</scope>
</reference>
<organism evidence="1 2">
    <name type="scientific">Salmonella phage vB_Se_STGO-35-1</name>
    <dbReference type="NCBI Taxonomy" id="2749381"/>
    <lineage>
        <taxon>Viruses</taxon>
        <taxon>Duplodnaviria</taxon>
        <taxon>Heunggongvirae</taxon>
        <taxon>Uroviricota</taxon>
        <taxon>Caudoviricetes</taxon>
        <taxon>Caminolopintovirus</taxon>
        <taxon>Caminolopintovirus STGO351</taxon>
    </lineage>
</organism>
<evidence type="ECO:0000313" key="1">
    <source>
        <dbReference type="EMBL" id="QRD99744.1"/>
    </source>
</evidence>
<dbReference type="EMBL" id="MW477799">
    <property type="protein sequence ID" value="QRD99744.1"/>
    <property type="molecule type" value="Genomic_DNA"/>
</dbReference>
<keyword evidence="2" id="KW-1185">Reference proteome</keyword>
<sequence>MTRKEVHEYSIAARKRVEDVWTNHGLRSNRAKLVAKCHQVVSGDRIECYAFNQWMKSGVVSEVK</sequence>